<dbReference type="RefSeq" id="WP_013044633.1">
    <property type="nucleotide sequence ID" value="NC_014008.1"/>
</dbReference>
<dbReference type="InterPro" id="IPR051616">
    <property type="entry name" value="Cul2-RING_E3_ligase_SR"/>
</dbReference>
<dbReference type="EMBL" id="CP001998">
    <property type="protein sequence ID" value="ADE55911.1"/>
    <property type="molecule type" value="Genomic_DNA"/>
</dbReference>
<dbReference type="Pfam" id="PF12796">
    <property type="entry name" value="Ank_2"/>
    <property type="match status" value="1"/>
</dbReference>
<gene>
    <name evidence="3" type="ordered locus">Caka_2898</name>
</gene>
<keyword evidence="2" id="KW-0732">Signal</keyword>
<feature type="chain" id="PRO_5003071720" evidence="2">
    <location>
        <begin position="22"/>
        <end position="226"/>
    </location>
</feature>
<dbReference type="STRING" id="583355.Caka_2898"/>
<proteinExistence type="predicted"/>
<reference evidence="3 4" key="1">
    <citation type="journal article" date="2010" name="Stand. Genomic Sci.">
        <title>Complete genome sequence of Coraliomargarita akajimensis type strain (04OKA010-24).</title>
        <authorList>
            <person name="Mavromatis K."/>
            <person name="Abt B."/>
            <person name="Brambilla E."/>
            <person name="Lapidus A."/>
            <person name="Copeland A."/>
            <person name="Deshpande S."/>
            <person name="Nolan M."/>
            <person name="Lucas S."/>
            <person name="Tice H."/>
            <person name="Cheng J.F."/>
            <person name="Han C."/>
            <person name="Detter J.C."/>
            <person name="Woyke T."/>
            <person name="Goodwin L."/>
            <person name="Pitluck S."/>
            <person name="Held B."/>
            <person name="Brettin T."/>
            <person name="Tapia R."/>
            <person name="Ivanova N."/>
            <person name="Mikhailova N."/>
            <person name="Pati A."/>
            <person name="Liolios K."/>
            <person name="Chen A."/>
            <person name="Palaniappan K."/>
            <person name="Land M."/>
            <person name="Hauser L."/>
            <person name="Chang Y.J."/>
            <person name="Jeffries C.D."/>
            <person name="Rohde M."/>
            <person name="Goker M."/>
            <person name="Bristow J."/>
            <person name="Eisen J.A."/>
            <person name="Markowitz V."/>
            <person name="Hugenholtz P."/>
            <person name="Klenk H.P."/>
            <person name="Kyrpides N.C."/>
        </authorList>
    </citation>
    <scope>NUCLEOTIDE SEQUENCE [LARGE SCALE GENOMIC DNA]</scope>
    <source>
        <strain evidence="4">DSM 45221 / IAM 15411 / JCM 23193 / KCTC 12865</strain>
    </source>
</reference>
<feature type="repeat" description="ANK" evidence="1">
    <location>
        <begin position="126"/>
        <end position="158"/>
    </location>
</feature>
<dbReference type="KEGG" id="caa:Caka_2898"/>
<feature type="repeat" description="ANK" evidence="1">
    <location>
        <begin position="159"/>
        <end position="191"/>
    </location>
</feature>
<dbReference type="PANTHER" id="PTHR46224">
    <property type="entry name" value="ANKYRIN REPEAT FAMILY PROTEIN"/>
    <property type="match status" value="1"/>
</dbReference>
<keyword evidence="1" id="KW-0040">ANK repeat</keyword>
<feature type="repeat" description="ANK" evidence="1">
    <location>
        <begin position="93"/>
        <end position="125"/>
    </location>
</feature>
<organism evidence="3 4">
    <name type="scientific">Coraliomargarita akajimensis (strain DSM 45221 / IAM 15411 / JCM 23193 / KCTC 12865 / 04OKA010-24)</name>
    <dbReference type="NCBI Taxonomy" id="583355"/>
    <lineage>
        <taxon>Bacteria</taxon>
        <taxon>Pseudomonadati</taxon>
        <taxon>Verrucomicrobiota</taxon>
        <taxon>Opitutia</taxon>
        <taxon>Puniceicoccales</taxon>
        <taxon>Coraliomargaritaceae</taxon>
        <taxon>Coraliomargarita</taxon>
    </lineage>
</organism>
<dbReference type="Gene3D" id="1.25.40.20">
    <property type="entry name" value="Ankyrin repeat-containing domain"/>
    <property type="match status" value="1"/>
</dbReference>
<evidence type="ECO:0000313" key="4">
    <source>
        <dbReference type="Proteomes" id="UP000000925"/>
    </source>
</evidence>
<sequence>MKYRALAALALIILSFIQAEANETEKSIEVPVIFKAVMEGDAAKVLEYARKGGDLDARWETYDDSPLITLSPDLTMTSLLIHLGADPKQKSKSNVSALMTAGRNGDLAQARLLVENGLSVHASDKHGRHVIHFATGNFNPQFLQWLLDEGADPNAINSKGATTLMESMYYPDINEIKILLEHGADPNIKDEKGQNAVDYLNLRKSYHDPDIYRLAYNLVTSANKSE</sequence>
<dbReference type="PROSITE" id="PS50088">
    <property type="entry name" value="ANK_REPEAT"/>
    <property type="match status" value="3"/>
</dbReference>
<dbReference type="OrthoDB" id="174574at2"/>
<dbReference type="SMART" id="SM00248">
    <property type="entry name" value="ANK"/>
    <property type="match status" value="3"/>
</dbReference>
<dbReference type="InterPro" id="IPR002110">
    <property type="entry name" value="Ankyrin_rpt"/>
</dbReference>
<evidence type="ECO:0000256" key="1">
    <source>
        <dbReference type="PROSITE-ProRule" id="PRU00023"/>
    </source>
</evidence>
<evidence type="ECO:0000313" key="3">
    <source>
        <dbReference type="EMBL" id="ADE55911.1"/>
    </source>
</evidence>
<dbReference type="AlphaFoldDB" id="D5ER67"/>
<dbReference type="Proteomes" id="UP000000925">
    <property type="component" value="Chromosome"/>
</dbReference>
<accession>D5ER67</accession>
<protein>
    <submittedName>
        <fullName evidence="3">Uncharacterized protein</fullName>
    </submittedName>
</protein>
<evidence type="ECO:0000256" key="2">
    <source>
        <dbReference type="SAM" id="SignalP"/>
    </source>
</evidence>
<feature type="signal peptide" evidence="2">
    <location>
        <begin position="1"/>
        <end position="21"/>
    </location>
</feature>
<dbReference type="PANTHER" id="PTHR46224:SF64">
    <property type="entry name" value="IQ MOTIF AND ANKYRIN REPEAT DOMAIN-CONTAINING PROTEIN 1"/>
    <property type="match status" value="1"/>
</dbReference>
<name>D5ER67_CORAD</name>
<dbReference type="eggNOG" id="COG0666">
    <property type="taxonomic scope" value="Bacteria"/>
</dbReference>
<keyword evidence="4" id="KW-1185">Reference proteome</keyword>
<dbReference type="PROSITE" id="PS50297">
    <property type="entry name" value="ANK_REP_REGION"/>
    <property type="match status" value="1"/>
</dbReference>
<dbReference type="InterPro" id="IPR036770">
    <property type="entry name" value="Ankyrin_rpt-contain_sf"/>
</dbReference>
<dbReference type="HOGENOM" id="CLU_1223068_0_0_0"/>
<dbReference type="SUPFAM" id="SSF48403">
    <property type="entry name" value="Ankyrin repeat"/>
    <property type="match status" value="1"/>
</dbReference>